<proteinExistence type="predicted"/>
<sequence length="50" mass="5682">MERDVRYFLLSINDDDHPLACPSAQFPSDVCKPSKLSSFDGHQEGSLWEI</sequence>
<reference evidence="1" key="1">
    <citation type="journal article" date="2019" name="bioRxiv">
        <title>The Genome of the Zebra Mussel, Dreissena polymorpha: A Resource for Invasive Species Research.</title>
        <authorList>
            <person name="McCartney M.A."/>
            <person name="Auch B."/>
            <person name="Kono T."/>
            <person name="Mallez S."/>
            <person name="Zhang Y."/>
            <person name="Obille A."/>
            <person name="Becker A."/>
            <person name="Abrahante J.E."/>
            <person name="Garbe J."/>
            <person name="Badalamenti J.P."/>
            <person name="Herman A."/>
            <person name="Mangelson H."/>
            <person name="Liachko I."/>
            <person name="Sullivan S."/>
            <person name="Sone E.D."/>
            <person name="Koren S."/>
            <person name="Silverstein K.A.T."/>
            <person name="Beckman K.B."/>
            <person name="Gohl D.M."/>
        </authorList>
    </citation>
    <scope>NUCLEOTIDE SEQUENCE</scope>
    <source>
        <strain evidence="1">Duluth1</strain>
        <tissue evidence="1">Whole animal</tissue>
    </source>
</reference>
<organism evidence="1 2">
    <name type="scientific">Dreissena polymorpha</name>
    <name type="common">Zebra mussel</name>
    <name type="synonym">Mytilus polymorpha</name>
    <dbReference type="NCBI Taxonomy" id="45954"/>
    <lineage>
        <taxon>Eukaryota</taxon>
        <taxon>Metazoa</taxon>
        <taxon>Spiralia</taxon>
        <taxon>Lophotrochozoa</taxon>
        <taxon>Mollusca</taxon>
        <taxon>Bivalvia</taxon>
        <taxon>Autobranchia</taxon>
        <taxon>Heteroconchia</taxon>
        <taxon>Euheterodonta</taxon>
        <taxon>Imparidentia</taxon>
        <taxon>Neoheterodontei</taxon>
        <taxon>Myida</taxon>
        <taxon>Dreissenoidea</taxon>
        <taxon>Dreissenidae</taxon>
        <taxon>Dreissena</taxon>
    </lineage>
</organism>
<dbReference type="AlphaFoldDB" id="A0A9D4M9H7"/>
<evidence type="ECO:0000313" key="2">
    <source>
        <dbReference type="Proteomes" id="UP000828390"/>
    </source>
</evidence>
<evidence type="ECO:0000313" key="1">
    <source>
        <dbReference type="EMBL" id="KAH3873245.1"/>
    </source>
</evidence>
<name>A0A9D4M9H7_DREPO</name>
<accession>A0A9D4M9H7</accession>
<keyword evidence="2" id="KW-1185">Reference proteome</keyword>
<dbReference type="EMBL" id="JAIWYP010000002">
    <property type="protein sequence ID" value="KAH3873245.1"/>
    <property type="molecule type" value="Genomic_DNA"/>
</dbReference>
<protein>
    <submittedName>
        <fullName evidence="1">Uncharacterized protein</fullName>
    </submittedName>
</protein>
<reference evidence="1" key="2">
    <citation type="submission" date="2020-11" db="EMBL/GenBank/DDBJ databases">
        <authorList>
            <person name="McCartney M.A."/>
            <person name="Auch B."/>
            <person name="Kono T."/>
            <person name="Mallez S."/>
            <person name="Becker A."/>
            <person name="Gohl D.M."/>
            <person name="Silverstein K.A.T."/>
            <person name="Koren S."/>
            <person name="Bechman K.B."/>
            <person name="Herman A."/>
            <person name="Abrahante J.E."/>
            <person name="Garbe J."/>
        </authorList>
    </citation>
    <scope>NUCLEOTIDE SEQUENCE</scope>
    <source>
        <strain evidence="1">Duluth1</strain>
        <tissue evidence="1">Whole animal</tissue>
    </source>
</reference>
<comment type="caution">
    <text evidence="1">The sequence shown here is derived from an EMBL/GenBank/DDBJ whole genome shotgun (WGS) entry which is preliminary data.</text>
</comment>
<dbReference type="Proteomes" id="UP000828390">
    <property type="component" value="Unassembled WGS sequence"/>
</dbReference>
<gene>
    <name evidence="1" type="ORF">DPMN_036475</name>
</gene>